<evidence type="ECO:0000256" key="3">
    <source>
        <dbReference type="SAM" id="SignalP"/>
    </source>
</evidence>
<dbReference type="PANTHER" id="PTHR45726">
    <property type="entry name" value="LEUKOTRIENE A-4 HYDROLASE"/>
    <property type="match status" value="1"/>
</dbReference>
<feature type="signal peptide" evidence="3">
    <location>
        <begin position="1"/>
        <end position="17"/>
    </location>
</feature>
<dbReference type="InterPro" id="IPR027268">
    <property type="entry name" value="Peptidase_M4/M1_CTD_sf"/>
</dbReference>
<keyword evidence="7" id="KW-1185">Reference proteome</keyword>
<dbReference type="GO" id="GO:0008237">
    <property type="term" value="F:metallopeptidase activity"/>
    <property type="evidence" value="ECO:0007669"/>
    <property type="project" value="InterPro"/>
</dbReference>
<dbReference type="SUPFAM" id="SSF63737">
    <property type="entry name" value="Leukotriene A4 hydrolase N-terminal domain"/>
    <property type="match status" value="1"/>
</dbReference>
<sequence length="548" mass="64131">MKNIVLLVLFMSLSVNAQILSHKKEFTQQDSLRGSDNSYRNWWNVLRYDIEVEPDFNQKFIKGKNTITFKIEDNSKEKIMQIDLQQPMQIDKIILNGENFTLFRRDENVYFFDLKKYKLNSKENKIEIHFSGNPRVAVKAPWDGGWIFKNDEQGRPWMSVACQGLGASVWYPNKDYLGDEPDNGASLSMIVPEDLVAIGNGRLTDMKEIDGSKLMFKWEVKNPINNYNIIPYIGHYSVIKDSYKGEKGKLDIEYWVLDYNKEKAQNQFKQTHDMLKSFEYWLGAYPFYEDSFKLVESPHLGMEHQSAIAYGNGFENGYLGTDLSGSGWGLKWDFILVHEAGHEWFGNNITNKDVADMWIHESFTAYSETLHTQELYGIEAGNDYVIGTRQNILNDIPMIGIYGVNQEGSGDIYYKGANMIHTFRQLLENDELFRKILRGMNEKFYHQTVTTKQIEDYMSEMSKIDLTEFFNQYLRTIQIPTLEYKIKGNDITYRWTNIVDKFDMPIKINNSNEWLFPTSEWKTEKLTSGLEKDFKTDRNFYINIKESN</sequence>
<proteinExistence type="predicted"/>
<dbReference type="InterPro" id="IPR045357">
    <property type="entry name" value="Aminopeptidase_N-like_N"/>
</dbReference>
<feature type="binding site" evidence="2">
    <location>
        <position position="338"/>
    </location>
    <ligand>
        <name>Zn(2+)</name>
        <dbReference type="ChEBI" id="CHEBI:29105"/>
        <note>catalytic</note>
    </ligand>
</feature>
<feature type="active site" description="Proton donor" evidence="1">
    <location>
        <position position="413"/>
    </location>
</feature>
<keyword evidence="2" id="KW-0479">Metal-binding</keyword>
<feature type="binding site" evidence="2">
    <location>
        <position position="342"/>
    </location>
    <ligand>
        <name>Zn(2+)</name>
        <dbReference type="ChEBI" id="CHEBI:29105"/>
        <note>catalytic</note>
    </ligand>
</feature>
<evidence type="ECO:0000313" key="6">
    <source>
        <dbReference type="EMBL" id="SMC46261.1"/>
    </source>
</evidence>
<dbReference type="InterPro" id="IPR042097">
    <property type="entry name" value="Aminopeptidase_N-like_N_sf"/>
</dbReference>
<comment type="cofactor">
    <cofactor evidence="2">
        <name>Zn(2+)</name>
        <dbReference type="ChEBI" id="CHEBI:29105"/>
    </cofactor>
    <text evidence="2">Binds 1 zinc ion per subunit.</text>
</comment>
<accession>A0A1W1ZDN3</accession>
<dbReference type="EMBL" id="FWXS01000002">
    <property type="protein sequence ID" value="SMC46261.1"/>
    <property type="molecule type" value="Genomic_DNA"/>
</dbReference>
<reference evidence="6 7" key="1">
    <citation type="submission" date="2017-04" db="EMBL/GenBank/DDBJ databases">
        <authorList>
            <person name="Afonso C.L."/>
            <person name="Miller P.J."/>
            <person name="Scott M.A."/>
            <person name="Spackman E."/>
            <person name="Goraichik I."/>
            <person name="Dimitrov K.M."/>
            <person name="Suarez D.L."/>
            <person name="Swayne D.E."/>
        </authorList>
    </citation>
    <scope>NUCLEOTIDE SEQUENCE [LARGE SCALE GENOMIC DNA]</scope>
    <source>
        <strain evidence="6 7">CGMCC 1.12708</strain>
    </source>
</reference>
<gene>
    <name evidence="6" type="ORF">SAMN06296427_102396</name>
</gene>
<feature type="chain" id="PRO_5012054375" evidence="3">
    <location>
        <begin position="18"/>
        <end position="548"/>
    </location>
</feature>
<feature type="active site" description="Proton acceptor" evidence="1">
    <location>
        <position position="339"/>
    </location>
</feature>
<dbReference type="InterPro" id="IPR034015">
    <property type="entry name" value="M1_LTA4H"/>
</dbReference>
<dbReference type="InterPro" id="IPR014782">
    <property type="entry name" value="Peptidase_M1_dom"/>
</dbReference>
<dbReference type="CDD" id="cd09603">
    <property type="entry name" value="M1_APN_like"/>
    <property type="match status" value="1"/>
</dbReference>
<keyword evidence="2" id="KW-0862">Zinc</keyword>
<dbReference type="OrthoDB" id="100605at2"/>
<protein>
    <submittedName>
        <fullName evidence="6">Peptidase family M1</fullName>
    </submittedName>
</protein>
<dbReference type="STRING" id="1434700.SAMN06296427_102396"/>
<dbReference type="SUPFAM" id="SSF55486">
    <property type="entry name" value="Metalloproteases ('zincins'), catalytic domain"/>
    <property type="match status" value="1"/>
</dbReference>
<dbReference type="GO" id="GO:0008270">
    <property type="term" value="F:zinc ion binding"/>
    <property type="evidence" value="ECO:0007669"/>
    <property type="project" value="InterPro"/>
</dbReference>
<name>A0A1W1ZDN3_9FLAO</name>
<dbReference type="Pfam" id="PF01433">
    <property type="entry name" value="Peptidase_M1"/>
    <property type="match status" value="1"/>
</dbReference>
<dbReference type="Pfam" id="PF17900">
    <property type="entry name" value="Peptidase_M1_N"/>
    <property type="match status" value="1"/>
</dbReference>
<feature type="binding site" evidence="2">
    <location>
        <position position="361"/>
    </location>
    <ligand>
        <name>Zn(2+)</name>
        <dbReference type="ChEBI" id="CHEBI:29105"/>
        <note>catalytic</note>
    </ligand>
</feature>
<organism evidence="6 7">
    <name type="scientific">Moheibacter sediminis</name>
    <dbReference type="NCBI Taxonomy" id="1434700"/>
    <lineage>
        <taxon>Bacteria</taxon>
        <taxon>Pseudomonadati</taxon>
        <taxon>Bacteroidota</taxon>
        <taxon>Flavobacteriia</taxon>
        <taxon>Flavobacteriales</taxon>
        <taxon>Weeksellaceae</taxon>
        <taxon>Moheibacter</taxon>
    </lineage>
</organism>
<evidence type="ECO:0000256" key="1">
    <source>
        <dbReference type="PIRSR" id="PIRSR634015-1"/>
    </source>
</evidence>
<feature type="domain" description="Peptidase M1 membrane alanine aminopeptidase" evidence="4">
    <location>
        <begin position="335"/>
        <end position="378"/>
    </location>
</feature>
<evidence type="ECO:0000259" key="4">
    <source>
        <dbReference type="Pfam" id="PF01433"/>
    </source>
</evidence>
<evidence type="ECO:0000313" key="7">
    <source>
        <dbReference type="Proteomes" id="UP000192393"/>
    </source>
</evidence>
<dbReference type="AlphaFoldDB" id="A0A1W1ZDN3"/>
<dbReference type="Gene3D" id="1.10.390.10">
    <property type="entry name" value="Neutral Protease Domain 2"/>
    <property type="match status" value="1"/>
</dbReference>
<dbReference type="RefSeq" id="WP_084016542.1">
    <property type="nucleotide sequence ID" value="NZ_FWXS01000002.1"/>
</dbReference>
<dbReference type="PANTHER" id="PTHR45726:SF3">
    <property type="entry name" value="LEUKOTRIENE A-4 HYDROLASE"/>
    <property type="match status" value="1"/>
</dbReference>
<keyword evidence="3" id="KW-0732">Signal</keyword>
<dbReference type="Gene3D" id="2.60.40.1730">
    <property type="entry name" value="tricorn interacting facor f3 domain"/>
    <property type="match status" value="1"/>
</dbReference>
<dbReference type="Proteomes" id="UP000192393">
    <property type="component" value="Unassembled WGS sequence"/>
</dbReference>
<evidence type="ECO:0000259" key="5">
    <source>
        <dbReference type="Pfam" id="PF17900"/>
    </source>
</evidence>
<feature type="domain" description="Aminopeptidase N-like N-terminal" evidence="5">
    <location>
        <begin position="47"/>
        <end position="227"/>
    </location>
</feature>
<evidence type="ECO:0000256" key="2">
    <source>
        <dbReference type="PIRSR" id="PIRSR634015-3"/>
    </source>
</evidence>